<dbReference type="InterPro" id="IPR010352">
    <property type="entry name" value="DUF945"/>
</dbReference>
<evidence type="ECO:0000313" key="1">
    <source>
        <dbReference type="EMBL" id="MCB6182544.1"/>
    </source>
</evidence>
<reference evidence="1" key="1">
    <citation type="submission" date="2021-10" db="EMBL/GenBank/DDBJ databases">
        <title>The complete genome sequence of Leeia sp. TBRC 13508.</title>
        <authorList>
            <person name="Charoenyingcharoen P."/>
            <person name="Yukphan P."/>
        </authorList>
    </citation>
    <scope>NUCLEOTIDE SEQUENCE</scope>
    <source>
        <strain evidence="1">TBRC 13508</strain>
    </source>
</reference>
<dbReference type="Pfam" id="PF06097">
    <property type="entry name" value="DUF945"/>
    <property type="match status" value="1"/>
</dbReference>
<dbReference type="RefSeq" id="WP_227178383.1">
    <property type="nucleotide sequence ID" value="NZ_JAJBZT010000002.1"/>
</dbReference>
<gene>
    <name evidence="1" type="ORF">LIN78_03140</name>
</gene>
<comment type="caution">
    <text evidence="1">The sequence shown here is derived from an EMBL/GenBank/DDBJ whole genome shotgun (WGS) entry which is preliminary data.</text>
</comment>
<organism evidence="1 2">
    <name type="scientific">Leeia speluncae</name>
    <dbReference type="NCBI Taxonomy" id="2884804"/>
    <lineage>
        <taxon>Bacteria</taxon>
        <taxon>Pseudomonadati</taxon>
        <taxon>Pseudomonadota</taxon>
        <taxon>Betaproteobacteria</taxon>
        <taxon>Neisseriales</taxon>
        <taxon>Leeiaceae</taxon>
        <taxon>Leeia</taxon>
    </lineage>
</organism>
<name>A0ABS8D2Y8_9NEIS</name>
<dbReference type="Proteomes" id="UP001165395">
    <property type="component" value="Unassembled WGS sequence"/>
</dbReference>
<evidence type="ECO:0000313" key="2">
    <source>
        <dbReference type="Proteomes" id="UP001165395"/>
    </source>
</evidence>
<dbReference type="EMBL" id="JAJBZT010000002">
    <property type="protein sequence ID" value="MCB6182544.1"/>
    <property type="molecule type" value="Genomic_DNA"/>
</dbReference>
<proteinExistence type="predicted"/>
<protein>
    <submittedName>
        <fullName evidence="1">YdgA family protein</fullName>
    </submittedName>
</protein>
<keyword evidence="2" id="KW-1185">Reference proteome</keyword>
<sequence>MNKKVLFPVAGLAAAVVLYTGTSWWLGGKVEAQYEHYHAFLNKQAYLKVVKSEFHRGLFTSTSEWKVALSGTLAYSYRQALQTYGADAPPLELTVRETIHHGPFPGISSGSFATGRAIVDTEIVWPEQVKQALTSVFGDQAPLTIKTLVGWSGDGQMDISSPGFTKAIPNGEATIQWSGLKGKVNYAADYSNNKYEFLSEGLNATGKNGETLKVGKMTFTGDNHKAFEDLMIGKAGFEIAGINFANTKAPDQNVQIDKITYSADAKEAGEFLDVAVKLGVDKVSVKGKSYGPAHYDVSLNHLHGATLAKLSNALNEIQKQEIAPEQVQGMMIGVLMQHGIPLLKQTPEFKIDRISLQLPEGEAKIEAHAKINGFDGSEIQQPMSLLQKLDAGVDVVFPEKIARDIATKGIGAKMGLDNPADASAMVDQQIEGLIAQGFALRKSGMLSTKAVWKAGKLFVNGKEIPLPMLMGGAAPSIPAAPAADEAPAEDAAQ</sequence>
<accession>A0ABS8D2Y8</accession>